<dbReference type="AlphaFoldDB" id="A0A537ISH9"/>
<accession>A0A537ISH9</accession>
<sequence length="66" mass="7315">MVVREQSTDRHGRPLTPGTRVRVVAEQGQPEGSVVRVLSEYGAVTVLLEKPAKAERMYPINEIEAL</sequence>
<evidence type="ECO:0000313" key="1">
    <source>
        <dbReference type="EMBL" id="TMI73626.1"/>
    </source>
</evidence>
<comment type="caution">
    <text evidence="1">The sequence shown here is derived from an EMBL/GenBank/DDBJ whole genome shotgun (WGS) entry which is preliminary data.</text>
</comment>
<proteinExistence type="predicted"/>
<dbReference type="Proteomes" id="UP000318834">
    <property type="component" value="Unassembled WGS sequence"/>
</dbReference>
<evidence type="ECO:0008006" key="3">
    <source>
        <dbReference type="Google" id="ProtNLM"/>
    </source>
</evidence>
<name>A0A537ISH9_9BACT</name>
<reference evidence="1 2" key="1">
    <citation type="journal article" date="2019" name="Nat. Microbiol.">
        <title>Mediterranean grassland soil C-N compound turnover is dependent on rainfall and depth, and is mediated by genomically divergent microorganisms.</title>
        <authorList>
            <person name="Diamond S."/>
            <person name="Andeer P.F."/>
            <person name="Li Z."/>
            <person name="Crits-Christoph A."/>
            <person name="Burstein D."/>
            <person name="Anantharaman K."/>
            <person name="Lane K.R."/>
            <person name="Thomas B.C."/>
            <person name="Pan C."/>
            <person name="Northen T.R."/>
            <person name="Banfield J.F."/>
        </authorList>
    </citation>
    <scope>NUCLEOTIDE SEQUENCE [LARGE SCALE GENOMIC DNA]</scope>
    <source>
        <strain evidence="1">NP_8</strain>
    </source>
</reference>
<protein>
    <recommendedName>
        <fullName evidence="3">KOW domain-containing protein</fullName>
    </recommendedName>
</protein>
<dbReference type="EMBL" id="VBAP01000068">
    <property type="protein sequence ID" value="TMI73626.1"/>
    <property type="molecule type" value="Genomic_DNA"/>
</dbReference>
<evidence type="ECO:0000313" key="2">
    <source>
        <dbReference type="Proteomes" id="UP000318834"/>
    </source>
</evidence>
<gene>
    <name evidence="1" type="ORF">E6H05_09415</name>
</gene>
<organism evidence="1 2">
    <name type="scientific">Candidatus Segetimicrobium genomatis</name>
    <dbReference type="NCBI Taxonomy" id="2569760"/>
    <lineage>
        <taxon>Bacteria</taxon>
        <taxon>Bacillati</taxon>
        <taxon>Candidatus Sysuimicrobiota</taxon>
        <taxon>Candidatus Sysuimicrobiia</taxon>
        <taxon>Candidatus Sysuimicrobiales</taxon>
        <taxon>Candidatus Segetimicrobiaceae</taxon>
        <taxon>Candidatus Segetimicrobium</taxon>
    </lineage>
</organism>